<feature type="chain" id="PRO_5046180921" description="Oxygen sensor histidine kinase NreB" evidence="17">
    <location>
        <begin position="23"/>
        <end position="621"/>
    </location>
</feature>
<dbReference type="InterPro" id="IPR036890">
    <property type="entry name" value="HATPase_C_sf"/>
</dbReference>
<dbReference type="Gene3D" id="1.20.5.1930">
    <property type="match status" value="1"/>
</dbReference>
<keyword evidence="11" id="KW-0408">Iron</keyword>
<evidence type="ECO:0000313" key="20">
    <source>
        <dbReference type="Proteomes" id="UP000651728"/>
    </source>
</evidence>
<keyword evidence="8" id="KW-0808">Transferase</keyword>
<keyword evidence="9" id="KW-0479">Metal-binding</keyword>
<feature type="transmembrane region" description="Helical" evidence="16">
    <location>
        <begin position="56"/>
        <end position="73"/>
    </location>
</feature>
<dbReference type="Pfam" id="PF02518">
    <property type="entry name" value="HATPase_c"/>
    <property type="match status" value="1"/>
</dbReference>
<feature type="transmembrane region" description="Helical" evidence="16">
    <location>
        <begin position="220"/>
        <end position="239"/>
    </location>
</feature>
<feature type="transmembrane region" description="Helical" evidence="16">
    <location>
        <begin position="32"/>
        <end position="49"/>
    </location>
</feature>
<keyword evidence="16" id="KW-0472">Membrane</keyword>
<evidence type="ECO:0000256" key="3">
    <source>
        <dbReference type="ARBA" id="ARBA00004496"/>
    </source>
</evidence>
<evidence type="ECO:0000256" key="15">
    <source>
        <dbReference type="ARBA" id="ARBA00030800"/>
    </source>
</evidence>
<keyword evidence="7" id="KW-0963">Cytoplasm</keyword>
<feature type="transmembrane region" description="Helical" evidence="16">
    <location>
        <begin position="251"/>
        <end position="268"/>
    </location>
</feature>
<comment type="cofactor">
    <cofactor evidence="2">
        <name>[4Fe-4S] cluster</name>
        <dbReference type="ChEBI" id="CHEBI:49883"/>
    </cofactor>
</comment>
<keyword evidence="13" id="KW-0411">Iron-sulfur</keyword>
<keyword evidence="20" id="KW-1185">Reference proteome</keyword>
<dbReference type="Gene3D" id="3.30.565.10">
    <property type="entry name" value="Histidine kinase-like ATPase, C-terminal domain"/>
    <property type="match status" value="1"/>
</dbReference>
<dbReference type="InterPro" id="IPR050482">
    <property type="entry name" value="Sensor_HK_TwoCompSys"/>
</dbReference>
<keyword evidence="12" id="KW-0902">Two-component regulatory system</keyword>
<dbReference type="Pfam" id="PF07730">
    <property type="entry name" value="HisKA_3"/>
    <property type="match status" value="1"/>
</dbReference>
<comment type="subcellular location">
    <subcellularLocation>
        <location evidence="3">Cytoplasm</location>
    </subcellularLocation>
</comment>
<evidence type="ECO:0000256" key="7">
    <source>
        <dbReference type="ARBA" id="ARBA00022490"/>
    </source>
</evidence>
<evidence type="ECO:0000256" key="6">
    <source>
        <dbReference type="ARBA" id="ARBA00022485"/>
    </source>
</evidence>
<dbReference type="InterPro" id="IPR005467">
    <property type="entry name" value="His_kinase_dom"/>
</dbReference>
<evidence type="ECO:0000256" key="4">
    <source>
        <dbReference type="ARBA" id="ARBA00012438"/>
    </source>
</evidence>
<keyword evidence="10" id="KW-0418">Kinase</keyword>
<dbReference type="PRINTS" id="PR00344">
    <property type="entry name" value="BCTRLSENSOR"/>
</dbReference>
<gene>
    <name evidence="19" type="ORF">Mam01_23580</name>
</gene>
<comment type="function">
    <text evidence="14">Member of the two-component regulatory system NreB/NreC involved in the control of dissimilatory nitrate/nitrite reduction in response to oxygen. NreB functions as a direct oxygen sensor histidine kinase which is autophosphorylated, in the absence of oxygen, probably at the conserved histidine residue, and transfers its phosphate group probably to a conserved aspartate residue of NreC. NreB/NreC activates the expression of the nitrate (narGHJI) and nitrite (nir) reductase operons, as well as the putative nitrate transporter gene narT.</text>
</comment>
<evidence type="ECO:0000256" key="5">
    <source>
        <dbReference type="ARBA" id="ARBA00017322"/>
    </source>
</evidence>
<dbReference type="InterPro" id="IPR011712">
    <property type="entry name" value="Sig_transdc_His_kin_sub3_dim/P"/>
</dbReference>
<evidence type="ECO:0000256" key="16">
    <source>
        <dbReference type="SAM" id="Phobius"/>
    </source>
</evidence>
<dbReference type="CDD" id="cd16917">
    <property type="entry name" value="HATPase_UhpB-NarQ-NarX-like"/>
    <property type="match status" value="1"/>
</dbReference>
<sequence length="621" mass="63167">MPAALSSALSWLVFGLSCALVAAGGALGGADPVDAAVALGFTPLGAYLTARRRGGAVGPCCLVTALGAVAYFADSYALRPGLPGGRWAAWVGAWAWAPALLTVGGVLLLLVPDGRLPGRAWRPVAATGVAATAAFTVLAALVPEGPDRPFPVEALAPVRDALPAVVVLLAAVSLACAAGLVVRTASAQGERRTQLLWICLGAGAFVAGVFLPAVTRLPAAGVPFILALPACVGVAMLRHDLYGTGPWLRRVLTLGLLTGALALLYFTVAGLTGAPVAAAAAVAVAVEPLHRWLRRASGRILYGGRADPETVHARLGARLAATSEPAEILAAVADAAAEATRAAYVRAELGAPGEPLKVVERGTPAPLGVSVPLRFQDEVLGALGLSGGDVRVLTPLASHAGAALAAAHRAAALQRSRTLLVTAREEERRRFSRDLHDGLGAFLAGIGFTVDAAGNALTADPERARGLLTQIRTQVAEAGSGVRRLVRGLRPPELAQLGLAGAVEHTAATLGAGGVEIDVTAADVSGLPAAVEVTAYLVAREALTNAVRHGEPRRCAVRLGRTEDGTGFELAVRDDGRGLPPEAVPGVGLTSMRERVEELDGKLTIDAAPGGGTVVTAWIPL</sequence>
<comment type="caution">
    <text evidence="19">The sequence shown here is derived from an EMBL/GenBank/DDBJ whole genome shotgun (WGS) entry which is preliminary data.</text>
</comment>
<evidence type="ECO:0000313" key="19">
    <source>
        <dbReference type="EMBL" id="GIH32194.1"/>
    </source>
</evidence>
<dbReference type="InterPro" id="IPR003594">
    <property type="entry name" value="HATPase_dom"/>
</dbReference>
<proteinExistence type="predicted"/>
<feature type="transmembrane region" description="Helical" evidence="16">
    <location>
        <begin position="162"/>
        <end position="182"/>
    </location>
</feature>
<feature type="transmembrane region" description="Helical" evidence="16">
    <location>
        <begin position="194"/>
        <end position="214"/>
    </location>
</feature>
<name>A0ABQ4FBK7_9ACTN</name>
<dbReference type="EC" id="2.7.13.3" evidence="4"/>
<reference evidence="19 20" key="1">
    <citation type="submission" date="2021-01" db="EMBL/GenBank/DDBJ databases">
        <title>Whole genome shotgun sequence of Microbispora amethystogenes NBRC 101907.</title>
        <authorList>
            <person name="Komaki H."/>
            <person name="Tamura T."/>
        </authorList>
    </citation>
    <scope>NUCLEOTIDE SEQUENCE [LARGE SCALE GENOMIC DNA]</scope>
    <source>
        <strain evidence="19 20">NBRC 101907</strain>
    </source>
</reference>
<feature type="domain" description="Histidine kinase" evidence="18">
    <location>
        <begin position="538"/>
        <end position="621"/>
    </location>
</feature>
<evidence type="ECO:0000256" key="17">
    <source>
        <dbReference type="SAM" id="SignalP"/>
    </source>
</evidence>
<evidence type="ECO:0000256" key="9">
    <source>
        <dbReference type="ARBA" id="ARBA00022723"/>
    </source>
</evidence>
<feature type="transmembrane region" description="Helical" evidence="16">
    <location>
        <begin position="123"/>
        <end position="142"/>
    </location>
</feature>
<keyword evidence="16" id="KW-1133">Transmembrane helix</keyword>
<keyword evidence="6" id="KW-0004">4Fe-4S</keyword>
<dbReference type="InterPro" id="IPR004358">
    <property type="entry name" value="Sig_transdc_His_kin-like_C"/>
</dbReference>
<accession>A0ABQ4FBK7</accession>
<protein>
    <recommendedName>
        <fullName evidence="5">Oxygen sensor histidine kinase NreB</fullName>
        <ecNumber evidence="4">2.7.13.3</ecNumber>
    </recommendedName>
    <alternativeName>
        <fullName evidence="15">Nitrogen regulation protein B</fullName>
    </alternativeName>
</protein>
<feature type="transmembrane region" description="Helical" evidence="16">
    <location>
        <begin position="93"/>
        <end position="111"/>
    </location>
</feature>
<dbReference type="RefSeq" id="WP_204285395.1">
    <property type="nucleotide sequence ID" value="NZ_BAABEJ010000009.1"/>
</dbReference>
<evidence type="ECO:0000256" key="14">
    <source>
        <dbReference type="ARBA" id="ARBA00024827"/>
    </source>
</evidence>
<dbReference type="Proteomes" id="UP000651728">
    <property type="component" value="Unassembled WGS sequence"/>
</dbReference>
<dbReference type="SMART" id="SM00387">
    <property type="entry name" value="HATPase_c"/>
    <property type="match status" value="1"/>
</dbReference>
<evidence type="ECO:0000259" key="18">
    <source>
        <dbReference type="PROSITE" id="PS50109"/>
    </source>
</evidence>
<evidence type="ECO:0000256" key="1">
    <source>
        <dbReference type="ARBA" id="ARBA00000085"/>
    </source>
</evidence>
<dbReference type="PROSITE" id="PS50109">
    <property type="entry name" value="HIS_KIN"/>
    <property type="match status" value="1"/>
</dbReference>
<dbReference type="PANTHER" id="PTHR24421">
    <property type="entry name" value="NITRATE/NITRITE SENSOR PROTEIN NARX-RELATED"/>
    <property type="match status" value="1"/>
</dbReference>
<comment type="catalytic activity">
    <reaction evidence="1">
        <text>ATP + protein L-histidine = ADP + protein N-phospho-L-histidine.</text>
        <dbReference type="EC" id="2.7.13.3"/>
    </reaction>
</comment>
<organism evidence="19 20">
    <name type="scientific">Microbispora amethystogenes</name>
    <dbReference type="NCBI Taxonomy" id="1427754"/>
    <lineage>
        <taxon>Bacteria</taxon>
        <taxon>Bacillati</taxon>
        <taxon>Actinomycetota</taxon>
        <taxon>Actinomycetes</taxon>
        <taxon>Streptosporangiales</taxon>
        <taxon>Streptosporangiaceae</taxon>
        <taxon>Microbispora</taxon>
    </lineage>
</organism>
<keyword evidence="16" id="KW-0812">Transmembrane</keyword>
<dbReference type="EMBL" id="BOOB01000016">
    <property type="protein sequence ID" value="GIH32194.1"/>
    <property type="molecule type" value="Genomic_DNA"/>
</dbReference>
<evidence type="ECO:0000256" key="13">
    <source>
        <dbReference type="ARBA" id="ARBA00023014"/>
    </source>
</evidence>
<evidence type="ECO:0000256" key="10">
    <source>
        <dbReference type="ARBA" id="ARBA00022777"/>
    </source>
</evidence>
<evidence type="ECO:0000256" key="11">
    <source>
        <dbReference type="ARBA" id="ARBA00023004"/>
    </source>
</evidence>
<evidence type="ECO:0000256" key="2">
    <source>
        <dbReference type="ARBA" id="ARBA00001966"/>
    </source>
</evidence>
<evidence type="ECO:0000256" key="12">
    <source>
        <dbReference type="ARBA" id="ARBA00023012"/>
    </source>
</evidence>
<feature type="signal peptide" evidence="17">
    <location>
        <begin position="1"/>
        <end position="22"/>
    </location>
</feature>
<dbReference type="SUPFAM" id="SSF55874">
    <property type="entry name" value="ATPase domain of HSP90 chaperone/DNA topoisomerase II/histidine kinase"/>
    <property type="match status" value="1"/>
</dbReference>
<keyword evidence="17" id="KW-0732">Signal</keyword>
<evidence type="ECO:0000256" key="8">
    <source>
        <dbReference type="ARBA" id="ARBA00022679"/>
    </source>
</evidence>